<feature type="transmembrane region" description="Helical" evidence="1">
    <location>
        <begin position="6"/>
        <end position="26"/>
    </location>
</feature>
<keyword evidence="3" id="KW-1185">Reference proteome</keyword>
<protein>
    <submittedName>
        <fullName evidence="2">Methyltransferase</fullName>
    </submittedName>
</protein>
<keyword evidence="1" id="KW-0472">Membrane</keyword>
<keyword evidence="2" id="KW-0808">Transferase</keyword>
<proteinExistence type="predicted"/>
<accession>A0ABY5EA98</accession>
<sequence>MFELYLLIILLFITITIAISSLKIGISPMPSSKKVAMEILALAKNSTKNEIIDLGSGFGSLAIFLAINIPHKKVLAYEVSFFPYIISKVLKTILRVKNLEIYKKDFLKEDLKNSLLVCYLFPKGMQNLEDKLFDETINTEIISSTFAFRHIKFRKKIEVKDIYRTPIYFYKT</sequence>
<name>A0ABY5EA98_9BACT</name>
<keyword evidence="1" id="KW-0812">Transmembrane</keyword>
<keyword evidence="2" id="KW-0489">Methyltransferase</keyword>
<dbReference type="InterPro" id="IPR029063">
    <property type="entry name" value="SAM-dependent_MTases_sf"/>
</dbReference>
<keyword evidence="1" id="KW-1133">Transmembrane helix</keyword>
<evidence type="ECO:0000313" key="2">
    <source>
        <dbReference type="EMBL" id="UTJ07643.1"/>
    </source>
</evidence>
<gene>
    <name evidence="2" type="ORF">NJU99_05985</name>
</gene>
<dbReference type="GO" id="GO:0032259">
    <property type="term" value="P:methylation"/>
    <property type="evidence" value="ECO:0007669"/>
    <property type="project" value="UniProtKB-KW"/>
</dbReference>
<dbReference type="GO" id="GO:0008168">
    <property type="term" value="F:methyltransferase activity"/>
    <property type="evidence" value="ECO:0007669"/>
    <property type="project" value="UniProtKB-KW"/>
</dbReference>
<dbReference type="SUPFAM" id="SSF53335">
    <property type="entry name" value="S-adenosyl-L-methionine-dependent methyltransferases"/>
    <property type="match status" value="1"/>
</dbReference>
<dbReference type="Proteomes" id="UP001060012">
    <property type="component" value="Chromosome"/>
</dbReference>
<dbReference type="EMBL" id="CP100595">
    <property type="protein sequence ID" value="UTJ07643.1"/>
    <property type="molecule type" value="Genomic_DNA"/>
</dbReference>
<evidence type="ECO:0000256" key="1">
    <source>
        <dbReference type="SAM" id="Phobius"/>
    </source>
</evidence>
<dbReference type="Gene3D" id="3.40.50.150">
    <property type="entry name" value="Vaccinia Virus protein VP39"/>
    <property type="match status" value="1"/>
</dbReference>
<organism evidence="2 3">
    <name type="scientific">Arcobacter roscoffensis</name>
    <dbReference type="NCBI Taxonomy" id="2961520"/>
    <lineage>
        <taxon>Bacteria</taxon>
        <taxon>Pseudomonadati</taxon>
        <taxon>Campylobacterota</taxon>
        <taxon>Epsilonproteobacteria</taxon>
        <taxon>Campylobacterales</taxon>
        <taxon>Arcobacteraceae</taxon>
        <taxon>Arcobacter</taxon>
    </lineage>
</organism>
<dbReference type="RefSeq" id="WP_254577817.1">
    <property type="nucleotide sequence ID" value="NZ_CP100595.1"/>
</dbReference>
<evidence type="ECO:0000313" key="3">
    <source>
        <dbReference type="Proteomes" id="UP001060012"/>
    </source>
</evidence>
<reference evidence="2" key="1">
    <citation type="submission" date="2022-07" db="EMBL/GenBank/DDBJ databases">
        <title>Arcobacter roscoffensis sp. nov., a marine bacterium isolated from coastal seawater collected from Roscoff, France.</title>
        <authorList>
            <person name="Pascual J."/>
            <person name="Lepeaux C."/>
            <person name="Methner A."/>
            <person name="Overmann J."/>
        </authorList>
    </citation>
    <scope>NUCLEOTIDE SEQUENCE</scope>
    <source>
        <strain evidence="2">ARW1-2F2</strain>
    </source>
</reference>